<feature type="compositionally biased region" description="Polar residues" evidence="1">
    <location>
        <begin position="335"/>
        <end position="348"/>
    </location>
</feature>
<proteinExistence type="predicted"/>
<evidence type="ECO:0000313" key="3">
    <source>
        <dbReference type="Proteomes" id="UP000243052"/>
    </source>
</evidence>
<sequence>MDVVPSYHGYIETNADALLLTQAVLDGKLNPVTRRPYEIERPQLIVSGNVFVFIEEKSGIKRWTDGVSWSPSRIMGKFLVYRELDKQNGSGTSSASGVGLVSPTSGGQRKWMDSLDMLDDQQRSIVSKALVGSLNSSYAFKPSGLVKKTMSIKLKRTSRAETIHIISYYTAEDVEAGKLMKPSNSPFFSQIDPCRELEIALENSSVGNSRNSCAQASVNVTPTRTVGTSTLGLKSYMSSGVSQPVIGPPVYQSMPHQIPSHHQHLTQQQLQSQTQQHQYFSMNYYPSLPQHSSQAQLCNRYSYCPQPNQNTRMKQQQQHQQHLHRQEQQQLQRPHSGSSVITTDLSQMTASSAATSAPQSHGNFSTGLPHPGTLFPSDQHKPTGIQLPLPFPHNPPSSGPSSAPSVTQARQTQPHSSISSAGSSSTPPSFVSYPGYNMQQYVQAHGMYPVSRFGVGSGTLPYASHMVGSSSSAVNTVEQPLFDYAPQQGKTHLGSSSSSNTNTTTGAGAANLVDEE</sequence>
<dbReference type="GO" id="GO:0003677">
    <property type="term" value="F:DNA binding"/>
    <property type="evidence" value="ECO:0007669"/>
    <property type="project" value="TreeGrafter"/>
</dbReference>
<evidence type="ECO:0000313" key="2">
    <source>
        <dbReference type="EMBL" id="AMD20733.1"/>
    </source>
</evidence>
<feature type="region of interest" description="Disordered" evidence="1">
    <location>
        <begin position="486"/>
        <end position="516"/>
    </location>
</feature>
<dbReference type="PANTHER" id="PTHR28027">
    <property type="entry name" value="TRANSCRIPTIONAL REGULATOR MIT1"/>
    <property type="match status" value="1"/>
</dbReference>
<dbReference type="EMBL" id="CP014244">
    <property type="protein sequence ID" value="AMD20733.1"/>
    <property type="molecule type" value="Genomic_DNA"/>
</dbReference>
<feature type="region of interest" description="Disordered" evidence="1">
    <location>
        <begin position="308"/>
        <end position="428"/>
    </location>
</feature>
<reference evidence="2 3" key="1">
    <citation type="submission" date="2016-01" db="EMBL/GenBank/DDBJ databases">
        <title>Genome sequence of the yeast Holleya sinecauda.</title>
        <authorList>
            <person name="Dietrich F.S."/>
        </authorList>
    </citation>
    <scope>NUCLEOTIDE SEQUENCE [LARGE SCALE GENOMIC DNA]</scope>
    <source>
        <strain evidence="2 3">ATCC 58844</strain>
    </source>
</reference>
<feature type="compositionally biased region" description="Low complexity" evidence="1">
    <location>
        <begin position="414"/>
        <end position="428"/>
    </location>
</feature>
<dbReference type="Pfam" id="PF09729">
    <property type="entry name" value="Gti1_Pac2"/>
    <property type="match status" value="1"/>
</dbReference>
<dbReference type="GeneID" id="28723993"/>
<keyword evidence="3" id="KW-1185">Reference proteome</keyword>
<dbReference type="InterPro" id="IPR018608">
    <property type="entry name" value="Gti1/Pac2"/>
</dbReference>
<dbReference type="Proteomes" id="UP000243052">
    <property type="component" value="Chromosome iv"/>
</dbReference>
<gene>
    <name evidence="2" type="ORF">AW171_hschr42640</name>
</gene>
<feature type="compositionally biased region" description="Low complexity" evidence="1">
    <location>
        <begin position="494"/>
        <end position="516"/>
    </location>
</feature>
<dbReference type="RefSeq" id="XP_017987729.1">
    <property type="nucleotide sequence ID" value="XM_018131693.1"/>
</dbReference>
<accession>A0A120K284</accession>
<dbReference type="AlphaFoldDB" id="A0A120K284"/>
<dbReference type="PANTHER" id="PTHR28027:SF2">
    <property type="entry name" value="TRANSCRIPTIONAL REGULATOR MIT1"/>
    <property type="match status" value="1"/>
</dbReference>
<feature type="compositionally biased region" description="Pro residues" evidence="1">
    <location>
        <begin position="389"/>
        <end position="398"/>
    </location>
</feature>
<name>A0A120K284_9SACH</name>
<evidence type="ECO:0000256" key="1">
    <source>
        <dbReference type="SAM" id="MobiDB-lite"/>
    </source>
</evidence>
<protein>
    <submittedName>
        <fullName evidence="2">HDL011Wp</fullName>
    </submittedName>
</protein>
<organism evidence="2 3">
    <name type="scientific">Eremothecium sinecaudum</name>
    <dbReference type="NCBI Taxonomy" id="45286"/>
    <lineage>
        <taxon>Eukaryota</taxon>
        <taxon>Fungi</taxon>
        <taxon>Dikarya</taxon>
        <taxon>Ascomycota</taxon>
        <taxon>Saccharomycotina</taxon>
        <taxon>Saccharomycetes</taxon>
        <taxon>Saccharomycetales</taxon>
        <taxon>Saccharomycetaceae</taxon>
        <taxon>Eremothecium</taxon>
    </lineage>
</organism>
<dbReference type="OrthoDB" id="5572844at2759"/>